<name>A0A8H6Z7H8_9AGAR</name>
<comment type="caution">
    <text evidence="1">The sequence shown here is derived from an EMBL/GenBank/DDBJ whole genome shotgun (WGS) entry which is preliminary data.</text>
</comment>
<dbReference type="AlphaFoldDB" id="A0A8H6Z7H8"/>
<dbReference type="EMBL" id="JACAZI010000001">
    <property type="protein sequence ID" value="KAF7372187.1"/>
    <property type="molecule type" value="Genomic_DNA"/>
</dbReference>
<gene>
    <name evidence="1" type="ORF">MVEN_00077900</name>
</gene>
<evidence type="ECO:0000313" key="1">
    <source>
        <dbReference type="EMBL" id="KAF7372187.1"/>
    </source>
</evidence>
<dbReference type="Proteomes" id="UP000620124">
    <property type="component" value="Unassembled WGS sequence"/>
</dbReference>
<accession>A0A8H6Z7H8</accession>
<reference evidence="1" key="1">
    <citation type="submission" date="2020-05" db="EMBL/GenBank/DDBJ databases">
        <title>Mycena genomes resolve the evolution of fungal bioluminescence.</title>
        <authorList>
            <person name="Tsai I.J."/>
        </authorList>
    </citation>
    <scope>NUCLEOTIDE SEQUENCE</scope>
    <source>
        <strain evidence="1">CCC161011</strain>
    </source>
</reference>
<evidence type="ECO:0000313" key="2">
    <source>
        <dbReference type="Proteomes" id="UP000620124"/>
    </source>
</evidence>
<sequence>MPPQQHQTPFFLSFTFPDLPLAAAARSGSNSSQTLRPFLPVTIRVACGRRRSSLPHTAAAPDIVPSVRKTPTVCLCPPTCFLRLLTPPRRRSRHGRSHIILLAVSPTPDQQTGRSRIHWCMESAVECAAHAYENGRPKGVRITTSAGECDKDSKRAVRCTPARSPRFSMSCDCPQARQRRFHACDVKSPRCSERAGDFRELTMRCALSNVMRDTACLQQAASYQL</sequence>
<keyword evidence="2" id="KW-1185">Reference proteome</keyword>
<protein>
    <submittedName>
        <fullName evidence="1">Uncharacterized protein</fullName>
    </submittedName>
</protein>
<proteinExistence type="predicted"/>
<organism evidence="1 2">
    <name type="scientific">Mycena venus</name>
    <dbReference type="NCBI Taxonomy" id="2733690"/>
    <lineage>
        <taxon>Eukaryota</taxon>
        <taxon>Fungi</taxon>
        <taxon>Dikarya</taxon>
        <taxon>Basidiomycota</taxon>
        <taxon>Agaricomycotina</taxon>
        <taxon>Agaricomycetes</taxon>
        <taxon>Agaricomycetidae</taxon>
        <taxon>Agaricales</taxon>
        <taxon>Marasmiineae</taxon>
        <taxon>Mycenaceae</taxon>
        <taxon>Mycena</taxon>
    </lineage>
</organism>